<evidence type="ECO:0000313" key="2">
    <source>
        <dbReference type="EMBL" id="VAW78979.1"/>
    </source>
</evidence>
<sequence>MRTVQCVVLKTESEGLGKPPHPGELGQRIYANVSKEGWKQWLERVTTIINENGLSTADPNNIELIEKHMLGFFFGEGDHGQAPAGFQAGGAGGKK</sequence>
<dbReference type="Gene3D" id="1.10.3880.10">
    <property type="entry name" value="Fe(II) trafficking protein YggX"/>
    <property type="match status" value="1"/>
</dbReference>
<gene>
    <name evidence="2" type="ORF">MNBD_GAMMA13-223</name>
</gene>
<dbReference type="Pfam" id="PF04362">
    <property type="entry name" value="Iron_traffic"/>
    <property type="match status" value="1"/>
</dbReference>
<keyword evidence="1" id="KW-0408">Iron</keyword>
<name>A0A3B0YXR4_9ZZZZ</name>
<dbReference type="PANTHER" id="PTHR36965">
    <property type="entry name" value="FE(2+)-TRAFFICKING PROTEIN-RELATED"/>
    <property type="match status" value="1"/>
</dbReference>
<dbReference type="AlphaFoldDB" id="A0A3B0YXR4"/>
<dbReference type="NCBIfam" id="NF003817">
    <property type="entry name" value="PRK05408.1"/>
    <property type="match status" value="1"/>
</dbReference>
<dbReference type="GO" id="GO:0005829">
    <property type="term" value="C:cytosol"/>
    <property type="evidence" value="ECO:0007669"/>
    <property type="project" value="TreeGrafter"/>
</dbReference>
<accession>A0A3B0YXR4</accession>
<dbReference type="PANTHER" id="PTHR36965:SF1">
    <property type="entry name" value="FE(2+)-TRAFFICKING PROTEIN-RELATED"/>
    <property type="match status" value="1"/>
</dbReference>
<dbReference type="GO" id="GO:0005506">
    <property type="term" value="F:iron ion binding"/>
    <property type="evidence" value="ECO:0007669"/>
    <property type="project" value="InterPro"/>
</dbReference>
<organism evidence="2">
    <name type="scientific">hydrothermal vent metagenome</name>
    <dbReference type="NCBI Taxonomy" id="652676"/>
    <lineage>
        <taxon>unclassified sequences</taxon>
        <taxon>metagenomes</taxon>
        <taxon>ecological metagenomes</taxon>
    </lineage>
</organism>
<dbReference type="InterPro" id="IPR007457">
    <property type="entry name" value="Fe_traffick_prot_YggX"/>
</dbReference>
<protein>
    <submittedName>
        <fullName evidence="2">FIG001341: Probable Fe(2+)-trafficking protein YggX</fullName>
    </submittedName>
</protein>
<dbReference type="EMBL" id="UOFK01000175">
    <property type="protein sequence ID" value="VAW78979.1"/>
    <property type="molecule type" value="Genomic_DNA"/>
</dbReference>
<evidence type="ECO:0000256" key="1">
    <source>
        <dbReference type="ARBA" id="ARBA00023004"/>
    </source>
</evidence>
<dbReference type="SUPFAM" id="SSF111148">
    <property type="entry name" value="YggX-like"/>
    <property type="match status" value="1"/>
</dbReference>
<dbReference type="GO" id="GO:0034599">
    <property type="term" value="P:cellular response to oxidative stress"/>
    <property type="evidence" value="ECO:0007669"/>
    <property type="project" value="TreeGrafter"/>
</dbReference>
<dbReference type="InterPro" id="IPR036766">
    <property type="entry name" value="Fe_traffick_prot_YggX_sf"/>
</dbReference>
<proteinExistence type="predicted"/>
<reference evidence="2" key="1">
    <citation type="submission" date="2018-06" db="EMBL/GenBank/DDBJ databases">
        <authorList>
            <person name="Zhirakovskaya E."/>
        </authorList>
    </citation>
    <scope>NUCLEOTIDE SEQUENCE</scope>
</reference>